<reference evidence="1" key="1">
    <citation type="journal article" date="2015" name="Nature">
        <title>Complex archaea that bridge the gap between prokaryotes and eukaryotes.</title>
        <authorList>
            <person name="Spang A."/>
            <person name="Saw J.H."/>
            <person name="Jorgensen S.L."/>
            <person name="Zaremba-Niedzwiedzka K."/>
            <person name="Martijn J."/>
            <person name="Lind A.E."/>
            <person name="van Eijk R."/>
            <person name="Schleper C."/>
            <person name="Guy L."/>
            <person name="Ettema T.J."/>
        </authorList>
    </citation>
    <scope>NUCLEOTIDE SEQUENCE</scope>
</reference>
<accession>A0A0F9GZV1</accession>
<evidence type="ECO:0000313" key="1">
    <source>
        <dbReference type="EMBL" id="KKL96231.1"/>
    </source>
</evidence>
<protein>
    <submittedName>
        <fullName evidence="1">Uncharacterized protein</fullName>
    </submittedName>
</protein>
<dbReference type="EMBL" id="LAZR01018485">
    <property type="protein sequence ID" value="KKL96231.1"/>
    <property type="molecule type" value="Genomic_DNA"/>
</dbReference>
<gene>
    <name evidence="1" type="ORF">LCGC14_1846540</name>
</gene>
<sequence length="108" mass="12240">MSLGLRYYLGLQMPNETAISYSCISCDKIITDHAYLIQRRQVRPLKETLPDGTEVHNLPDFLNGFHAGIQVGPESDYYCDACYEQLPSFQELIDDYKNSLDSASKDLA</sequence>
<comment type="caution">
    <text evidence="1">The sequence shown here is derived from an EMBL/GenBank/DDBJ whole genome shotgun (WGS) entry which is preliminary data.</text>
</comment>
<dbReference type="AlphaFoldDB" id="A0A0F9GZV1"/>
<name>A0A0F9GZV1_9ZZZZ</name>
<proteinExistence type="predicted"/>
<organism evidence="1">
    <name type="scientific">marine sediment metagenome</name>
    <dbReference type="NCBI Taxonomy" id="412755"/>
    <lineage>
        <taxon>unclassified sequences</taxon>
        <taxon>metagenomes</taxon>
        <taxon>ecological metagenomes</taxon>
    </lineage>
</organism>